<dbReference type="PATRIC" id="fig|1324261.3.peg.8"/>
<proteinExistence type="predicted"/>
<comment type="cofactor">
    <cofactor evidence="1">
        <name>FAD</name>
        <dbReference type="ChEBI" id="CHEBI:57692"/>
    </cofactor>
</comment>
<accession>A0A051UJD4</accession>
<dbReference type="InterPro" id="IPR036188">
    <property type="entry name" value="FAD/NAD-bd_sf"/>
</dbReference>
<dbReference type="AlphaFoldDB" id="A0A051UJD4"/>
<evidence type="ECO:0000313" key="7">
    <source>
        <dbReference type="EMBL" id="KBZ69292.1"/>
    </source>
</evidence>
<dbReference type="InterPro" id="IPR016156">
    <property type="entry name" value="FAD/NAD-linked_Rdtase_dimer_sf"/>
</dbReference>
<evidence type="ECO:0000259" key="6">
    <source>
        <dbReference type="Pfam" id="PF14759"/>
    </source>
</evidence>
<dbReference type="PANTHER" id="PTHR43557:SF2">
    <property type="entry name" value="RIESKE DOMAIN-CONTAINING PROTEIN-RELATED"/>
    <property type="match status" value="1"/>
</dbReference>
<dbReference type="Pfam" id="PF14759">
    <property type="entry name" value="Reductase_C"/>
    <property type="match status" value="1"/>
</dbReference>
<feature type="domain" description="Reductase C-terminal" evidence="6">
    <location>
        <begin position="331"/>
        <end position="401"/>
    </location>
</feature>
<dbReference type="Pfam" id="PF07992">
    <property type="entry name" value="Pyr_redox_2"/>
    <property type="match status" value="1"/>
</dbReference>
<dbReference type="InterPro" id="IPR028202">
    <property type="entry name" value="Reductase_C"/>
</dbReference>
<organism evidence="7 8">
    <name type="scientific">Mycobacterium [tuberculosis] TKK-01-0051</name>
    <dbReference type="NCBI Taxonomy" id="1324261"/>
    <lineage>
        <taxon>Bacteria</taxon>
        <taxon>Bacillati</taxon>
        <taxon>Actinomycetota</taxon>
        <taxon>Actinomycetes</taxon>
        <taxon>Mycobacteriales</taxon>
        <taxon>Mycobacteriaceae</taxon>
        <taxon>Mycobacterium</taxon>
        <taxon>Mycobacterium avium complex (MAC)</taxon>
    </lineage>
</organism>
<sequence length="409" mass="43064">MMTREHDTLTTDAPYLVIGGGLAATSAAETLAKGRRGNVYLIGNEHYLPYARPPLSKAVLSGSATPTAVLLKSEQFFRDRGIQVVLGDAASAIDTTDRVVTLASGRRMPYKSALVATGLLAAPLQIPGFSLGGVHTLRHLDDALNIRDALAPGRTAVVIGGGFIGCEVAATATSLGVNVHIVEMGSVLMQQALGREVGGVLTARHLRAGVTTHLSATAVEIQGNDHVEGVWLDTGEYIRCDVVIVGVGSRAATAWISDGNIAKAQGGIIVDAYCRTSAQDVYAAGDVAAMYSPLTDRYVRIEHESNAQYQGTVAARNMLGKPTRCDAVPFVWSKQYDLDMWCVGDIRGYDMVDIAGDIARSEFIAAYSTHGRTTGAFGVNSAALAAARQLLRNGAGSFTASELVRRAAS</sequence>
<dbReference type="InterPro" id="IPR023753">
    <property type="entry name" value="FAD/NAD-binding_dom"/>
</dbReference>
<dbReference type="PRINTS" id="PR00411">
    <property type="entry name" value="PNDRDTASEI"/>
</dbReference>
<evidence type="ECO:0000256" key="2">
    <source>
        <dbReference type="ARBA" id="ARBA00022630"/>
    </source>
</evidence>
<keyword evidence="2" id="KW-0285">Flavoprotein</keyword>
<dbReference type="EMBL" id="JLXW01000001">
    <property type="protein sequence ID" value="KBZ69292.1"/>
    <property type="molecule type" value="Genomic_DNA"/>
</dbReference>
<evidence type="ECO:0000313" key="8">
    <source>
        <dbReference type="Proteomes" id="UP000025947"/>
    </source>
</evidence>
<comment type="caution">
    <text evidence="7">The sequence shown here is derived from an EMBL/GenBank/DDBJ whole genome shotgun (WGS) entry which is preliminary data.</text>
</comment>
<dbReference type="PRINTS" id="PR00368">
    <property type="entry name" value="FADPNR"/>
</dbReference>
<dbReference type="SUPFAM" id="SSF55424">
    <property type="entry name" value="FAD/NAD-linked reductases, dimerisation (C-terminal) domain"/>
    <property type="match status" value="1"/>
</dbReference>
<dbReference type="Proteomes" id="UP000025947">
    <property type="component" value="Unassembled WGS sequence"/>
</dbReference>
<dbReference type="InterPro" id="IPR050446">
    <property type="entry name" value="FAD-oxidoreductase/Apoptosis"/>
</dbReference>
<keyword evidence="8" id="KW-1185">Reference proteome</keyword>
<evidence type="ECO:0000256" key="3">
    <source>
        <dbReference type="ARBA" id="ARBA00022827"/>
    </source>
</evidence>
<reference evidence="7 8" key="1">
    <citation type="submission" date="2014-04" db="EMBL/GenBank/DDBJ databases">
        <title>The Genome Sequence of Mycobacterium tuberculosis TKK-01-0051.</title>
        <authorList>
            <consortium name="The Broad Institute Genomics Platform"/>
            <consortium name="The Broad Institute Genome Sequencing Center for Infectious Disease"/>
            <person name="Earl A.M."/>
            <person name="Cohen K."/>
            <person name="Pym A."/>
            <person name="Bishai W."/>
            <person name="Maharaj K."/>
            <person name="Desjardins C."/>
            <person name="Abeel T."/>
            <person name="Young S."/>
            <person name="Zeng Q."/>
            <person name="Gargeya S."/>
            <person name="Abouelleil A."/>
            <person name="Alvarado L."/>
            <person name="Chapman S.B."/>
            <person name="Gainer-Dewar J."/>
            <person name="Goldberg J."/>
            <person name="Griggs A."/>
            <person name="Gujja S."/>
            <person name="Hansen M."/>
            <person name="Howarth C."/>
            <person name="Imamovic A."/>
            <person name="Larimer J."/>
            <person name="Murphy C."/>
            <person name="Naylor J."/>
            <person name="Pearson M."/>
            <person name="Poon T.W."/>
            <person name="Priest M."/>
            <person name="Roberts A."/>
            <person name="Saif S."/>
            <person name="Shea T."/>
            <person name="Sykes S."/>
            <person name="Wortman J."/>
            <person name="Nusbaum C."/>
            <person name="Birren B."/>
        </authorList>
    </citation>
    <scope>NUCLEOTIDE SEQUENCE [LARGE SCALE GENOMIC DNA]</scope>
    <source>
        <strain evidence="7 8">TKK-01-0051</strain>
    </source>
</reference>
<dbReference type="SUPFAM" id="SSF51905">
    <property type="entry name" value="FAD/NAD(P)-binding domain"/>
    <property type="match status" value="2"/>
</dbReference>
<protein>
    <recommendedName>
        <fullName evidence="9">FAD/NAD(P)-binding domain-containing protein</fullName>
    </recommendedName>
</protein>
<keyword evidence="4" id="KW-0560">Oxidoreductase</keyword>
<dbReference type="PANTHER" id="PTHR43557">
    <property type="entry name" value="APOPTOSIS-INDUCING FACTOR 1"/>
    <property type="match status" value="1"/>
</dbReference>
<keyword evidence="3" id="KW-0274">FAD</keyword>
<dbReference type="HOGENOM" id="CLU_003291_4_0_11"/>
<evidence type="ECO:0008006" key="9">
    <source>
        <dbReference type="Google" id="ProtNLM"/>
    </source>
</evidence>
<dbReference type="Gene3D" id="3.50.50.60">
    <property type="entry name" value="FAD/NAD(P)-binding domain"/>
    <property type="match status" value="2"/>
</dbReference>
<name>A0A051UJD4_9MYCO</name>
<dbReference type="Gene3D" id="3.30.390.30">
    <property type="match status" value="1"/>
</dbReference>
<evidence type="ECO:0000259" key="5">
    <source>
        <dbReference type="Pfam" id="PF07992"/>
    </source>
</evidence>
<dbReference type="RefSeq" id="WP_049957438.1">
    <property type="nucleotide sequence ID" value="NZ_KK328284.1"/>
</dbReference>
<evidence type="ECO:0000256" key="1">
    <source>
        <dbReference type="ARBA" id="ARBA00001974"/>
    </source>
</evidence>
<dbReference type="GO" id="GO:0005737">
    <property type="term" value="C:cytoplasm"/>
    <property type="evidence" value="ECO:0007669"/>
    <property type="project" value="TreeGrafter"/>
</dbReference>
<gene>
    <name evidence="7" type="ORF">K875_00007</name>
</gene>
<dbReference type="GO" id="GO:0016651">
    <property type="term" value="F:oxidoreductase activity, acting on NAD(P)H"/>
    <property type="evidence" value="ECO:0007669"/>
    <property type="project" value="TreeGrafter"/>
</dbReference>
<feature type="domain" description="FAD/NAD(P)-binding" evidence="5">
    <location>
        <begin position="15"/>
        <end position="311"/>
    </location>
</feature>
<evidence type="ECO:0000256" key="4">
    <source>
        <dbReference type="ARBA" id="ARBA00023002"/>
    </source>
</evidence>